<evidence type="ECO:0000313" key="2">
    <source>
        <dbReference type="EMBL" id="OCX16203.1"/>
    </source>
</evidence>
<gene>
    <name evidence="2" type="ORF">QV13_15210</name>
</gene>
<dbReference type="STRING" id="1566387.QV13_15210"/>
<sequence length="100" mass="11344">MPYRIVFAPEARDDLEALYFYISGQNGASRAIAYLDRIEKFCLTFMDFPERGAKRDDLFPGLRIVGFERRISIAFGISGDTVIFYRFLYGGRDLDAAIGG</sequence>
<evidence type="ECO:0000256" key="1">
    <source>
        <dbReference type="ARBA" id="ARBA00022649"/>
    </source>
</evidence>
<protein>
    <submittedName>
        <fullName evidence="2">Plasmid stabilization protein</fullName>
    </submittedName>
</protein>
<name>A0A1C2DNF9_9HYPH</name>
<dbReference type="Pfam" id="PF05016">
    <property type="entry name" value="ParE_toxin"/>
    <property type="match status" value="1"/>
</dbReference>
<dbReference type="OrthoDB" id="9814952at2"/>
<proteinExistence type="predicted"/>
<reference evidence="2 3" key="1">
    <citation type="submission" date="2016-08" db="EMBL/GenBank/DDBJ databases">
        <title>Whole genome sequence of Mesorhizobium sp. strain UASWS1009 isolated from industrial sewage.</title>
        <authorList>
            <person name="Crovadore J."/>
            <person name="Calmin G."/>
            <person name="Chablais R."/>
            <person name="Cochard B."/>
            <person name="Lefort F."/>
        </authorList>
    </citation>
    <scope>NUCLEOTIDE SEQUENCE [LARGE SCALE GENOMIC DNA]</scope>
    <source>
        <strain evidence="2 3">UASWS1009</strain>
    </source>
</reference>
<dbReference type="Gene3D" id="3.30.2310.20">
    <property type="entry name" value="RelE-like"/>
    <property type="match status" value="1"/>
</dbReference>
<dbReference type="Proteomes" id="UP000094412">
    <property type="component" value="Unassembled WGS sequence"/>
</dbReference>
<comment type="caution">
    <text evidence="2">The sequence shown here is derived from an EMBL/GenBank/DDBJ whole genome shotgun (WGS) entry which is preliminary data.</text>
</comment>
<keyword evidence="3" id="KW-1185">Reference proteome</keyword>
<dbReference type="EMBL" id="MDEO01000033">
    <property type="protein sequence ID" value="OCX16203.1"/>
    <property type="molecule type" value="Genomic_DNA"/>
</dbReference>
<dbReference type="InterPro" id="IPR007712">
    <property type="entry name" value="RelE/ParE_toxin"/>
</dbReference>
<keyword evidence="1" id="KW-1277">Toxin-antitoxin system</keyword>
<evidence type="ECO:0000313" key="3">
    <source>
        <dbReference type="Proteomes" id="UP000094412"/>
    </source>
</evidence>
<organism evidence="2 3">
    <name type="scientific">Mesorhizobium hungaricum</name>
    <dbReference type="NCBI Taxonomy" id="1566387"/>
    <lineage>
        <taxon>Bacteria</taxon>
        <taxon>Pseudomonadati</taxon>
        <taxon>Pseudomonadota</taxon>
        <taxon>Alphaproteobacteria</taxon>
        <taxon>Hyphomicrobiales</taxon>
        <taxon>Phyllobacteriaceae</taxon>
        <taxon>Mesorhizobium</taxon>
    </lineage>
</organism>
<dbReference type="InterPro" id="IPR035093">
    <property type="entry name" value="RelE/ParE_toxin_dom_sf"/>
</dbReference>
<dbReference type="AlphaFoldDB" id="A0A1C2DNF9"/>
<accession>A0A1C2DNF9</accession>
<dbReference type="RefSeq" id="WP_024926339.1">
    <property type="nucleotide sequence ID" value="NZ_MDEO01000033.1"/>
</dbReference>